<comment type="caution">
    <text evidence="1">The sequence shown here is derived from an EMBL/GenBank/DDBJ whole genome shotgun (WGS) entry which is preliminary data.</text>
</comment>
<dbReference type="EMBL" id="MU827311">
    <property type="protein sequence ID" value="KAJ7360115.1"/>
    <property type="molecule type" value="Genomic_DNA"/>
</dbReference>
<evidence type="ECO:0000313" key="2">
    <source>
        <dbReference type="Proteomes" id="UP001163046"/>
    </source>
</evidence>
<organism evidence="1 2">
    <name type="scientific">Desmophyllum pertusum</name>
    <dbReference type="NCBI Taxonomy" id="174260"/>
    <lineage>
        <taxon>Eukaryota</taxon>
        <taxon>Metazoa</taxon>
        <taxon>Cnidaria</taxon>
        <taxon>Anthozoa</taxon>
        <taxon>Hexacorallia</taxon>
        <taxon>Scleractinia</taxon>
        <taxon>Caryophylliina</taxon>
        <taxon>Caryophylliidae</taxon>
        <taxon>Desmophyllum</taxon>
    </lineage>
</organism>
<gene>
    <name evidence="1" type="ORF">OS493_018100</name>
</gene>
<reference evidence="1" key="1">
    <citation type="submission" date="2023-01" db="EMBL/GenBank/DDBJ databases">
        <title>Genome assembly of the deep-sea coral Lophelia pertusa.</title>
        <authorList>
            <person name="Herrera S."/>
            <person name="Cordes E."/>
        </authorList>
    </citation>
    <scope>NUCLEOTIDE SEQUENCE</scope>
    <source>
        <strain evidence="1">USNM1676648</strain>
        <tissue evidence="1">Polyp</tissue>
    </source>
</reference>
<sequence length="359" mass="39133">MAAFYENQRTSQIRANPADVIDAMKAAGVPALKESQIKSWWSTYHRKQRQLAVDLMEEARQLRSHQEGVTENSYCPDQVEEENLRTDMASETVNCSPGCAQTGTGTSSTLQSNTNSMPTAMNTSGLAPHAPIALPSTSSPLPLGIPLAGLIKGNPSPYVAGVVEWTFTESQSNIQGRTGSNACAFIALLMGQKWIQGSLLWPRGDNLPESWRKSLIEAMIKGNQIHDDLFNHEAVDLEVEEAVSLADNECGVQRVGQQIDIFGINPVHQLANVLIQEAQKNMSKSCSVIMTQGRAMLLVVNSDSSAMIIDSHSHGNEGAIIACTPPGNILLLPEWLDAMMKDIWQHSLTIASVTNVFYF</sequence>
<dbReference type="Proteomes" id="UP001163046">
    <property type="component" value="Unassembled WGS sequence"/>
</dbReference>
<proteinExistence type="predicted"/>
<accession>A0A9X0CMB4</accession>
<dbReference type="OrthoDB" id="5987514at2759"/>
<dbReference type="AlphaFoldDB" id="A0A9X0CMB4"/>
<protein>
    <submittedName>
        <fullName evidence="1">Uncharacterized protein</fullName>
    </submittedName>
</protein>
<keyword evidence="2" id="KW-1185">Reference proteome</keyword>
<name>A0A9X0CMB4_9CNID</name>
<evidence type="ECO:0000313" key="1">
    <source>
        <dbReference type="EMBL" id="KAJ7360115.1"/>
    </source>
</evidence>